<evidence type="ECO:0000256" key="8">
    <source>
        <dbReference type="SAM" id="MobiDB-lite"/>
    </source>
</evidence>
<evidence type="ECO:0000256" key="7">
    <source>
        <dbReference type="RuleBase" id="RU369040"/>
    </source>
</evidence>
<evidence type="ECO:0000259" key="9">
    <source>
        <dbReference type="Pfam" id="PF05687"/>
    </source>
</evidence>
<dbReference type="PANTHER" id="PTHR31506:SF4">
    <property type="entry name" value="BES1_BZR1 PLANT TRANSCRIPTION FACTOR N-TERMINAL DOMAIN-CONTAINING PROTEIN"/>
    <property type="match status" value="1"/>
</dbReference>
<evidence type="ECO:0000256" key="5">
    <source>
        <dbReference type="ARBA" id="ARBA00023125"/>
    </source>
</evidence>
<keyword evidence="10" id="KW-1185">Reference proteome</keyword>
<evidence type="ECO:0000256" key="3">
    <source>
        <dbReference type="ARBA" id="ARBA00022626"/>
    </source>
</evidence>
<evidence type="ECO:0000256" key="1">
    <source>
        <dbReference type="ARBA" id="ARBA00005909"/>
    </source>
</evidence>
<feature type="compositionally biased region" description="Polar residues" evidence="8">
    <location>
        <begin position="72"/>
        <end position="90"/>
    </location>
</feature>
<dbReference type="InParanoid" id="A0A6J0PCU7"/>
<comment type="similarity">
    <text evidence="1 7">Belongs to the BZR/LAT61 family.</text>
</comment>
<evidence type="ECO:0000256" key="4">
    <source>
        <dbReference type="ARBA" id="ARBA00023015"/>
    </source>
</evidence>
<feature type="domain" description="BES1/BZR1 plant transcription factor N-terminal" evidence="9">
    <location>
        <begin position="7"/>
        <end position="91"/>
    </location>
</feature>
<keyword evidence="3 7" id="KW-1070">Brassinosteroid signaling pathway</keyword>
<proteinExistence type="inferred from homology"/>
<name>A0A6J0PCU7_ELAGV</name>
<evidence type="ECO:0000256" key="2">
    <source>
        <dbReference type="ARBA" id="ARBA00022604"/>
    </source>
</evidence>
<dbReference type="AlphaFoldDB" id="A0A6J0PCU7"/>
<dbReference type="RefSeq" id="XP_019702894.1">
    <property type="nucleotide sequence ID" value="XM_019847335.1"/>
</dbReference>
<dbReference type="GO" id="GO:0005634">
    <property type="term" value="C:nucleus"/>
    <property type="evidence" value="ECO:0007669"/>
    <property type="project" value="UniProtKB-SubCell"/>
</dbReference>
<evidence type="ECO:0000313" key="11">
    <source>
        <dbReference type="RefSeq" id="XP_019702894.1"/>
    </source>
</evidence>
<evidence type="ECO:0000313" key="10">
    <source>
        <dbReference type="Proteomes" id="UP000504607"/>
    </source>
</evidence>
<protein>
    <recommendedName>
        <fullName evidence="7">Protein BZR1 homolog</fullName>
    </recommendedName>
    <alternativeName>
        <fullName evidence="7">Protein BRASSINAZOLE-RESISTANT 1 homolog</fullName>
    </alternativeName>
</protein>
<comment type="function">
    <text evidence="7">Functions in brassinosteroid signaling. May function as transcriptional repressor.</text>
</comment>
<dbReference type="Proteomes" id="UP000504607">
    <property type="component" value="Unplaced"/>
</dbReference>
<dbReference type="PANTHER" id="PTHR31506">
    <property type="entry name" value="BES1/BZR1 HOMOLOG PROTEIN 3-RELATED"/>
    <property type="match status" value="1"/>
</dbReference>
<dbReference type="GO" id="GO:0006351">
    <property type="term" value="P:DNA-templated transcription"/>
    <property type="evidence" value="ECO:0007669"/>
    <property type="project" value="InterPro"/>
</dbReference>
<dbReference type="GO" id="GO:0003700">
    <property type="term" value="F:DNA-binding transcription factor activity"/>
    <property type="evidence" value="ECO:0007669"/>
    <property type="project" value="UniProtKB-UniRule"/>
</dbReference>
<dbReference type="GO" id="GO:0009742">
    <property type="term" value="P:brassinosteroid mediated signaling pathway"/>
    <property type="evidence" value="ECO:0007669"/>
    <property type="project" value="UniProtKB-UniRule"/>
</dbReference>
<dbReference type="InterPro" id="IPR008540">
    <property type="entry name" value="BES1_N"/>
</dbReference>
<dbReference type="Pfam" id="PF05687">
    <property type="entry name" value="BES1_N"/>
    <property type="match status" value="1"/>
</dbReference>
<gene>
    <name evidence="11" type="primary">LOC109505140</name>
</gene>
<dbReference type="OrthoDB" id="1907033at2759"/>
<feature type="region of interest" description="Disordered" evidence="8">
    <location>
        <begin position="1"/>
        <end position="23"/>
    </location>
</feature>
<dbReference type="GO" id="GO:0003677">
    <property type="term" value="F:DNA binding"/>
    <property type="evidence" value="ECO:0007669"/>
    <property type="project" value="UniProtKB-UniRule"/>
</dbReference>
<evidence type="ECO:0000256" key="6">
    <source>
        <dbReference type="ARBA" id="ARBA00023163"/>
    </source>
</evidence>
<dbReference type="InterPro" id="IPR033264">
    <property type="entry name" value="BZR"/>
</dbReference>
<reference evidence="11" key="1">
    <citation type="submission" date="2025-08" db="UniProtKB">
        <authorList>
            <consortium name="RefSeq"/>
        </authorList>
    </citation>
    <scope>IDENTIFICATION</scope>
</reference>
<keyword evidence="5 7" id="KW-0238">DNA-binding</keyword>
<keyword evidence="6 7" id="KW-0804">Transcription</keyword>
<feature type="region of interest" description="Disordered" evidence="8">
    <location>
        <begin position="72"/>
        <end position="104"/>
    </location>
</feature>
<keyword evidence="4 7" id="KW-0805">Transcription regulation</keyword>
<organism evidence="10 11">
    <name type="scientific">Elaeis guineensis var. tenera</name>
    <name type="common">Oil palm</name>
    <dbReference type="NCBI Taxonomy" id="51953"/>
    <lineage>
        <taxon>Eukaryota</taxon>
        <taxon>Viridiplantae</taxon>
        <taxon>Streptophyta</taxon>
        <taxon>Embryophyta</taxon>
        <taxon>Tracheophyta</taxon>
        <taxon>Spermatophyta</taxon>
        <taxon>Magnoliopsida</taxon>
        <taxon>Liliopsida</taxon>
        <taxon>Arecaceae</taxon>
        <taxon>Arecoideae</taxon>
        <taxon>Cocoseae</taxon>
        <taxon>Elaeidinae</taxon>
        <taxon>Elaeis</taxon>
    </lineage>
</organism>
<keyword evidence="2" id="KW-0341">Growth regulation</keyword>
<accession>A0A6J0PCU7</accession>
<comment type="subcellular location">
    <subcellularLocation>
        <location evidence="7">Nucleus</location>
    </subcellularLocation>
</comment>
<sequence>MQGVVMRRPRAKEEKERTKMRERHRRAITARILSGLRRHGNYNLRARADINEVISALAREAGWAVLPDGTTFPSRSASSSPQGPPATSSVAPAHIQPLRGVSPGGLRSAEFRPLKGVFTPTAASASASYDGRCRTSVMMGGHRERMVDSLPLAASCTDGVHGKQVYKLSHPFLLDLSHLIMPIHLYSIDFGVFVACNIQCHIGSRSAYSDGKMRYHST</sequence>